<reference evidence="2 3" key="1">
    <citation type="submission" date="2016-03" db="EMBL/GenBank/DDBJ databases">
        <title>Draft genome sequence of the Fonsecaea monophora CBS 269.37.</title>
        <authorList>
            <person name="Bombassaro A."/>
            <person name="Vinicius W.A."/>
            <person name="De Hoog S."/>
            <person name="Sun J."/>
            <person name="Souza E.M."/>
            <person name="Raittz R.T."/>
            <person name="Costa F."/>
            <person name="Leao A.C."/>
            <person name="Tadra-Sfeir M.Z."/>
            <person name="Baura V."/>
            <person name="Balsanelli E."/>
            <person name="Pedrosa F.O."/>
            <person name="Moreno L.F."/>
            <person name="Steffens M.B."/>
            <person name="Xi L."/>
            <person name="Bocca A.L."/>
            <person name="Felipe M.S."/>
            <person name="Teixeira M."/>
            <person name="Telles Filho F.Q."/>
            <person name="Azevedo C.M."/>
            <person name="Gomes R."/>
            <person name="Vicente V.A."/>
        </authorList>
    </citation>
    <scope>NUCLEOTIDE SEQUENCE [LARGE SCALE GENOMIC DNA]</scope>
    <source>
        <strain evidence="2 3">CBS 269.37</strain>
    </source>
</reference>
<evidence type="ECO:0000313" key="3">
    <source>
        <dbReference type="Proteomes" id="UP000077002"/>
    </source>
</evidence>
<evidence type="ECO:0000313" key="2">
    <source>
        <dbReference type="EMBL" id="OAG44523.1"/>
    </source>
</evidence>
<dbReference type="Proteomes" id="UP000077002">
    <property type="component" value="Unassembled WGS sequence"/>
</dbReference>
<accession>A0A177FJM4</accession>
<feature type="region of interest" description="Disordered" evidence="1">
    <location>
        <begin position="1"/>
        <end position="36"/>
    </location>
</feature>
<proteinExistence type="predicted"/>
<keyword evidence="3" id="KW-1185">Reference proteome</keyword>
<dbReference type="RefSeq" id="XP_022516475.1">
    <property type="nucleotide sequence ID" value="XM_022650997.1"/>
</dbReference>
<comment type="caution">
    <text evidence="2">The sequence shown here is derived from an EMBL/GenBank/DDBJ whole genome shotgun (WGS) entry which is preliminary data.</text>
</comment>
<dbReference type="OrthoDB" id="2588202at2759"/>
<organism evidence="2 3">
    <name type="scientific">Fonsecaea monophora</name>
    <dbReference type="NCBI Taxonomy" id="254056"/>
    <lineage>
        <taxon>Eukaryota</taxon>
        <taxon>Fungi</taxon>
        <taxon>Dikarya</taxon>
        <taxon>Ascomycota</taxon>
        <taxon>Pezizomycotina</taxon>
        <taxon>Eurotiomycetes</taxon>
        <taxon>Chaetothyriomycetidae</taxon>
        <taxon>Chaetothyriales</taxon>
        <taxon>Herpotrichiellaceae</taxon>
        <taxon>Fonsecaea</taxon>
    </lineage>
</organism>
<dbReference type="GeneID" id="34596193"/>
<evidence type="ECO:0000256" key="1">
    <source>
        <dbReference type="SAM" id="MobiDB-lite"/>
    </source>
</evidence>
<protein>
    <submittedName>
        <fullName evidence="2">Uncharacterized protein</fullName>
    </submittedName>
</protein>
<name>A0A177FJM4_9EURO</name>
<gene>
    <name evidence="2" type="ORF">AYO21_01013</name>
</gene>
<dbReference type="EMBL" id="LVKK01000004">
    <property type="protein sequence ID" value="OAG44523.1"/>
    <property type="molecule type" value="Genomic_DNA"/>
</dbReference>
<dbReference type="AlphaFoldDB" id="A0A177FJM4"/>
<sequence>MGGDDLESSASPGSGEDHELLGCDGSSPESDEQLSLPKWVHTEREGLVRRYFGLLCRVTNEAWEHRLTSKILYMIWASMFALVTFLLGKNFDSIFSGSRGQSDQAPVSPFSGAFARFPGVNDLPSRQRRITLVGVWEDDYFAPYLRHFYYTVQKNADSVDLLLINRLKTPGKSCMDFDGAGVNITWGNNIKVVCMSDEEYIRRHVDFMCSQTFGWGCNATEHAEVTAEWSNREDYRNYEWRPFLGYMMKDLFQSPQNPFWAWVDQDQLLGNFARYPFNLLSQLSLVTGRERMPDALFMAGQLTAFNFDDQALGSAWKRFPGLKTPAHFTRYLDGKFPNSPEERYWSEGYLQSGDDLPGSELSWAIYPDLHGDDYLDGKWGTRNATQTHVISGREVLQLDRTFTREQIEQLILTERHSPVDNLGGVGWTGGVDGSAYLINQPGLKPEEAKALAVKDAQTKGSNMAIHTGIVDVQVISTNCTVEPKFVTQCIDLHPLTRSEPPIYRQSVVRLKEQPPMHVLRRLELDDRPRGYERKLLVHHLFTLSRGNKWFELPPFDIVDDLVLMCNNDAVQVFRMGENRDQTLFYRAEDEDKIG</sequence>